<protein>
    <submittedName>
        <fullName evidence="2">Plasmid stabilization system protein ParE</fullName>
    </submittedName>
</protein>
<name>A0A1I3FA16_9FLAO</name>
<reference evidence="2 3" key="1">
    <citation type="submission" date="2016-10" db="EMBL/GenBank/DDBJ databases">
        <authorList>
            <person name="de Groot N.N."/>
        </authorList>
    </citation>
    <scope>NUCLEOTIDE SEQUENCE [LARGE SCALE GENOMIC DNA]</scope>
    <source>
        <strain evidence="2 3">DSM 26000</strain>
    </source>
</reference>
<evidence type="ECO:0000313" key="3">
    <source>
        <dbReference type="Proteomes" id="UP000198931"/>
    </source>
</evidence>
<dbReference type="STRING" id="1125876.SAMN05443292_1244"/>
<organism evidence="2 3">
    <name type="scientific">Halpernia frigidisoli</name>
    <dbReference type="NCBI Taxonomy" id="1125876"/>
    <lineage>
        <taxon>Bacteria</taxon>
        <taxon>Pseudomonadati</taxon>
        <taxon>Bacteroidota</taxon>
        <taxon>Flavobacteriia</taxon>
        <taxon>Flavobacteriales</taxon>
        <taxon>Weeksellaceae</taxon>
        <taxon>Chryseobacterium group</taxon>
        <taxon>Halpernia</taxon>
    </lineage>
</organism>
<dbReference type="AlphaFoldDB" id="A0A1I3FA16"/>
<dbReference type="Gene3D" id="3.30.2310.20">
    <property type="entry name" value="RelE-like"/>
    <property type="match status" value="1"/>
</dbReference>
<dbReference type="InterPro" id="IPR035093">
    <property type="entry name" value="RelE/ParE_toxin_dom_sf"/>
</dbReference>
<evidence type="ECO:0000313" key="2">
    <source>
        <dbReference type="EMBL" id="SFI08063.1"/>
    </source>
</evidence>
<gene>
    <name evidence="2" type="ORF">SAMN05443292_1244</name>
</gene>
<dbReference type="RefSeq" id="WP_090079278.1">
    <property type="nucleotide sequence ID" value="NZ_FOQT01000002.1"/>
</dbReference>
<keyword evidence="1" id="KW-1277">Toxin-antitoxin system</keyword>
<keyword evidence="3" id="KW-1185">Reference proteome</keyword>
<dbReference type="OrthoDB" id="1031021at2"/>
<dbReference type="EMBL" id="FOQT01000002">
    <property type="protein sequence ID" value="SFI08063.1"/>
    <property type="molecule type" value="Genomic_DNA"/>
</dbReference>
<dbReference type="Pfam" id="PF05016">
    <property type="entry name" value="ParE_toxin"/>
    <property type="match status" value="1"/>
</dbReference>
<sequence>MNPNVVWSQFAENKLDDIFDYFYKRANKKVAQKIVDGIISKSISLKNHSLMGQKELLLEVRNEDFRYLVHKNYKIIYKVESEELIRIYDVFDCRQDPEKLENLSE</sequence>
<accession>A0A1I3FA16</accession>
<proteinExistence type="predicted"/>
<dbReference type="Proteomes" id="UP000198931">
    <property type="component" value="Unassembled WGS sequence"/>
</dbReference>
<evidence type="ECO:0000256" key="1">
    <source>
        <dbReference type="ARBA" id="ARBA00022649"/>
    </source>
</evidence>
<dbReference type="InterPro" id="IPR007712">
    <property type="entry name" value="RelE/ParE_toxin"/>
</dbReference>